<keyword evidence="3" id="KW-1185">Reference proteome</keyword>
<dbReference type="Gramene" id="ERN09735">
    <property type="protein sequence ID" value="ERN09735"/>
    <property type="gene ID" value="AMTR_s00029p00230590"/>
</dbReference>
<evidence type="ECO:0000313" key="3">
    <source>
        <dbReference type="Proteomes" id="UP000017836"/>
    </source>
</evidence>
<evidence type="ECO:0000313" key="2">
    <source>
        <dbReference type="EMBL" id="ERN09735.1"/>
    </source>
</evidence>
<evidence type="ECO:0000256" key="1">
    <source>
        <dbReference type="SAM" id="MobiDB-lite"/>
    </source>
</evidence>
<gene>
    <name evidence="2" type="ORF">AMTR_s00029p00230590</name>
</gene>
<dbReference type="AlphaFoldDB" id="W1PR84"/>
<reference evidence="3" key="1">
    <citation type="journal article" date="2013" name="Science">
        <title>The Amborella genome and the evolution of flowering plants.</title>
        <authorList>
            <consortium name="Amborella Genome Project"/>
        </authorList>
    </citation>
    <scope>NUCLEOTIDE SEQUENCE [LARGE SCALE GENOMIC DNA]</scope>
</reference>
<dbReference type="HOGENOM" id="CLU_2797330_0_0_1"/>
<protein>
    <submittedName>
        <fullName evidence="2">Uncharacterized protein</fullName>
    </submittedName>
</protein>
<name>W1PR84_AMBTC</name>
<dbReference type="Proteomes" id="UP000017836">
    <property type="component" value="Unassembled WGS sequence"/>
</dbReference>
<sequence length="68" mass="8018">MRHGRAWIRRCHLARVFSKRSGSGPRVWPVNRPHATGNSDRPQRDPRRTPWKATVNAEATWRRTKMSE</sequence>
<proteinExistence type="predicted"/>
<feature type="region of interest" description="Disordered" evidence="1">
    <location>
        <begin position="19"/>
        <end position="50"/>
    </location>
</feature>
<accession>W1PR84</accession>
<dbReference type="EMBL" id="KI392980">
    <property type="protein sequence ID" value="ERN09735.1"/>
    <property type="molecule type" value="Genomic_DNA"/>
</dbReference>
<organism evidence="2 3">
    <name type="scientific">Amborella trichopoda</name>
    <dbReference type="NCBI Taxonomy" id="13333"/>
    <lineage>
        <taxon>Eukaryota</taxon>
        <taxon>Viridiplantae</taxon>
        <taxon>Streptophyta</taxon>
        <taxon>Embryophyta</taxon>
        <taxon>Tracheophyta</taxon>
        <taxon>Spermatophyta</taxon>
        <taxon>Magnoliopsida</taxon>
        <taxon>Amborellales</taxon>
        <taxon>Amborellaceae</taxon>
        <taxon>Amborella</taxon>
    </lineage>
</organism>